<gene>
    <name evidence="2" type="ORF">SAMN05192549_105312</name>
</gene>
<reference evidence="3" key="1">
    <citation type="submission" date="2016-11" db="EMBL/GenBank/DDBJ databases">
        <authorList>
            <person name="Varghese N."/>
            <person name="Submissions S."/>
        </authorList>
    </citation>
    <scope>NUCLEOTIDE SEQUENCE [LARGE SCALE GENOMIC DNA]</scope>
    <source>
        <strain evidence="3">Sac-22</strain>
    </source>
</reference>
<name>A0A1M7PQW3_9BURK</name>
<dbReference type="Proteomes" id="UP000184339">
    <property type="component" value="Unassembled WGS sequence"/>
</dbReference>
<dbReference type="AlphaFoldDB" id="A0A1M7PQW3"/>
<accession>A0A1M7PQW3</accession>
<feature type="compositionally biased region" description="Gly residues" evidence="1">
    <location>
        <begin position="30"/>
        <end position="41"/>
    </location>
</feature>
<sequence>MRQIPDQVLELIAGGGSSDTSSIPSVTVPGPGGGGGGGGGWDPVPWDPYPYNPGGGGGGGGNPTEPDGNCLHTSPAPAKTPDGVSLNDLRTAVQVVSDTMKIMGINQYERGALIVRGSDGTLRSTEIATGDEDTNSISFTSRPGDSVVAWIHSHPLSDIDQRFPSTPQNSANHLGDTGMARQLLANSLFNPGMLMYILDAKTQQAYEYTASGGDKRALGNNISNDVVCG</sequence>
<proteinExistence type="predicted"/>
<evidence type="ECO:0000313" key="3">
    <source>
        <dbReference type="Proteomes" id="UP000184339"/>
    </source>
</evidence>
<keyword evidence="3" id="KW-1185">Reference proteome</keyword>
<dbReference type="RefSeq" id="WP_072785158.1">
    <property type="nucleotide sequence ID" value="NZ_FRCX01000005.1"/>
</dbReference>
<protein>
    <submittedName>
        <fullName evidence="2">Uncharacterized protein</fullName>
    </submittedName>
</protein>
<organism evidence="2 3">
    <name type="scientific">Duganella sacchari</name>
    <dbReference type="NCBI Taxonomy" id="551987"/>
    <lineage>
        <taxon>Bacteria</taxon>
        <taxon>Pseudomonadati</taxon>
        <taxon>Pseudomonadota</taxon>
        <taxon>Betaproteobacteria</taxon>
        <taxon>Burkholderiales</taxon>
        <taxon>Oxalobacteraceae</taxon>
        <taxon>Telluria group</taxon>
        <taxon>Duganella</taxon>
    </lineage>
</organism>
<feature type="compositionally biased region" description="Gly residues" evidence="1">
    <location>
        <begin position="53"/>
        <end position="62"/>
    </location>
</feature>
<evidence type="ECO:0000256" key="1">
    <source>
        <dbReference type="SAM" id="MobiDB-lite"/>
    </source>
</evidence>
<evidence type="ECO:0000313" key="2">
    <source>
        <dbReference type="EMBL" id="SHN19723.1"/>
    </source>
</evidence>
<dbReference type="EMBL" id="FRCX01000005">
    <property type="protein sequence ID" value="SHN19723.1"/>
    <property type="molecule type" value="Genomic_DNA"/>
</dbReference>
<feature type="region of interest" description="Disordered" evidence="1">
    <location>
        <begin position="13"/>
        <end position="84"/>
    </location>
</feature>